<comment type="caution">
    <text evidence="1">The sequence shown here is derived from an EMBL/GenBank/DDBJ whole genome shotgun (WGS) entry which is preliminary data.</text>
</comment>
<gene>
    <name evidence="1" type="ORF">CPB84DRAFT_1747698</name>
</gene>
<sequence>MFEKSNHKAPADSRRNGCMMGIMDARDTFYEMTPTDSEIGTPSPRRVQPHARRTLNGYGKPTYVRVNDVFDMIDLTDQFWQGWKVDAKGIDIRKLEDDGKQQGVKSDGFVGVIGNMQRRICEILVTESHSEAAISSENLDIERIDLIIQIGCIDGSVKYKSEKRVVKDCAELHQSWVAKARYGGRG</sequence>
<reference evidence="1" key="1">
    <citation type="submission" date="2020-11" db="EMBL/GenBank/DDBJ databases">
        <authorList>
            <consortium name="DOE Joint Genome Institute"/>
            <person name="Ahrendt S."/>
            <person name="Riley R."/>
            <person name="Andreopoulos W."/>
            <person name="LaButti K."/>
            <person name="Pangilinan J."/>
            <person name="Ruiz-duenas F.J."/>
            <person name="Barrasa J.M."/>
            <person name="Sanchez-Garcia M."/>
            <person name="Camarero S."/>
            <person name="Miyauchi S."/>
            <person name="Serrano A."/>
            <person name="Linde D."/>
            <person name="Babiker R."/>
            <person name="Drula E."/>
            <person name="Ayuso-Fernandez I."/>
            <person name="Pacheco R."/>
            <person name="Padilla G."/>
            <person name="Ferreira P."/>
            <person name="Barriuso J."/>
            <person name="Kellner H."/>
            <person name="Castanera R."/>
            <person name="Alfaro M."/>
            <person name="Ramirez L."/>
            <person name="Pisabarro A.G."/>
            <person name="Kuo A."/>
            <person name="Tritt A."/>
            <person name="Lipzen A."/>
            <person name="He G."/>
            <person name="Yan M."/>
            <person name="Ng V."/>
            <person name="Cullen D."/>
            <person name="Martin F."/>
            <person name="Rosso M.-N."/>
            <person name="Henrissat B."/>
            <person name="Hibbett D."/>
            <person name="Martinez A.T."/>
            <person name="Grigoriev I.V."/>
        </authorList>
    </citation>
    <scope>NUCLEOTIDE SEQUENCE</scope>
    <source>
        <strain evidence="1">AH 44721</strain>
    </source>
</reference>
<name>A0A9P5NMY9_GYMJU</name>
<protein>
    <submittedName>
        <fullName evidence="1">Uncharacterized protein</fullName>
    </submittedName>
</protein>
<evidence type="ECO:0000313" key="1">
    <source>
        <dbReference type="EMBL" id="KAF8899747.1"/>
    </source>
</evidence>
<dbReference type="EMBL" id="JADNYJ010000051">
    <property type="protein sequence ID" value="KAF8899747.1"/>
    <property type="molecule type" value="Genomic_DNA"/>
</dbReference>
<accession>A0A9P5NMY9</accession>
<dbReference type="AlphaFoldDB" id="A0A9P5NMY9"/>
<dbReference type="Proteomes" id="UP000724874">
    <property type="component" value="Unassembled WGS sequence"/>
</dbReference>
<organism evidence="1 2">
    <name type="scientific">Gymnopilus junonius</name>
    <name type="common">Spectacular rustgill mushroom</name>
    <name type="synonym">Gymnopilus spectabilis subsp. junonius</name>
    <dbReference type="NCBI Taxonomy" id="109634"/>
    <lineage>
        <taxon>Eukaryota</taxon>
        <taxon>Fungi</taxon>
        <taxon>Dikarya</taxon>
        <taxon>Basidiomycota</taxon>
        <taxon>Agaricomycotina</taxon>
        <taxon>Agaricomycetes</taxon>
        <taxon>Agaricomycetidae</taxon>
        <taxon>Agaricales</taxon>
        <taxon>Agaricineae</taxon>
        <taxon>Hymenogastraceae</taxon>
        <taxon>Gymnopilus</taxon>
    </lineage>
</organism>
<evidence type="ECO:0000313" key="2">
    <source>
        <dbReference type="Proteomes" id="UP000724874"/>
    </source>
</evidence>
<keyword evidence="2" id="KW-1185">Reference proteome</keyword>
<proteinExistence type="predicted"/>